<reference evidence="2" key="2">
    <citation type="submission" date="2015-01" db="EMBL/GenBank/DDBJ databases">
        <title>Evolutionary Origins and Diversification of the Mycorrhizal Mutualists.</title>
        <authorList>
            <consortium name="DOE Joint Genome Institute"/>
            <consortium name="Mycorrhizal Genomics Consortium"/>
            <person name="Kohler A."/>
            <person name="Kuo A."/>
            <person name="Nagy L.G."/>
            <person name="Floudas D."/>
            <person name="Copeland A."/>
            <person name="Barry K.W."/>
            <person name="Cichocki N."/>
            <person name="Veneault-Fourrey C."/>
            <person name="LaButti K."/>
            <person name="Lindquist E.A."/>
            <person name="Lipzen A."/>
            <person name="Lundell T."/>
            <person name="Morin E."/>
            <person name="Murat C."/>
            <person name="Riley R."/>
            <person name="Ohm R."/>
            <person name="Sun H."/>
            <person name="Tunlid A."/>
            <person name="Henrissat B."/>
            <person name="Grigoriev I.V."/>
            <person name="Hibbett D.S."/>
            <person name="Martin F."/>
        </authorList>
    </citation>
    <scope>NUCLEOTIDE SEQUENCE [LARGE SCALE GENOMIC DNA]</scope>
    <source>
        <strain evidence="2">Ve08.2h10</strain>
    </source>
</reference>
<dbReference type="EMBL" id="KN825016">
    <property type="protein sequence ID" value="KIK95873.1"/>
    <property type="molecule type" value="Genomic_DNA"/>
</dbReference>
<accession>A0A0D0DRV0</accession>
<proteinExistence type="predicted"/>
<evidence type="ECO:0000313" key="2">
    <source>
        <dbReference type="Proteomes" id="UP000054538"/>
    </source>
</evidence>
<sequence>PCILASDHLLLWTTPAGLKWQKELESNLLDSSVFKLFQVMIWSLDQDVRSHYGTSLL</sequence>
<gene>
    <name evidence="1" type="ORF">PAXRUDRAFT_71218</name>
</gene>
<reference evidence="1 2" key="1">
    <citation type="submission" date="2014-04" db="EMBL/GenBank/DDBJ databases">
        <authorList>
            <consortium name="DOE Joint Genome Institute"/>
            <person name="Kuo A."/>
            <person name="Kohler A."/>
            <person name="Jargeat P."/>
            <person name="Nagy L.G."/>
            <person name="Floudas D."/>
            <person name="Copeland A."/>
            <person name="Barry K.W."/>
            <person name="Cichocki N."/>
            <person name="Veneault-Fourrey C."/>
            <person name="LaButti K."/>
            <person name="Lindquist E.A."/>
            <person name="Lipzen A."/>
            <person name="Lundell T."/>
            <person name="Morin E."/>
            <person name="Murat C."/>
            <person name="Sun H."/>
            <person name="Tunlid A."/>
            <person name="Henrissat B."/>
            <person name="Grigoriev I.V."/>
            <person name="Hibbett D.S."/>
            <person name="Martin F."/>
            <person name="Nordberg H.P."/>
            <person name="Cantor M.N."/>
            <person name="Hua S.X."/>
        </authorList>
    </citation>
    <scope>NUCLEOTIDE SEQUENCE [LARGE SCALE GENOMIC DNA]</scope>
    <source>
        <strain evidence="1 2">Ve08.2h10</strain>
    </source>
</reference>
<dbReference type="InParanoid" id="A0A0D0DRV0"/>
<feature type="non-terminal residue" evidence="1">
    <location>
        <position position="57"/>
    </location>
</feature>
<dbReference type="AlphaFoldDB" id="A0A0D0DRV0"/>
<organism evidence="1 2">
    <name type="scientific">Paxillus rubicundulus Ve08.2h10</name>
    <dbReference type="NCBI Taxonomy" id="930991"/>
    <lineage>
        <taxon>Eukaryota</taxon>
        <taxon>Fungi</taxon>
        <taxon>Dikarya</taxon>
        <taxon>Basidiomycota</taxon>
        <taxon>Agaricomycotina</taxon>
        <taxon>Agaricomycetes</taxon>
        <taxon>Agaricomycetidae</taxon>
        <taxon>Boletales</taxon>
        <taxon>Paxilineae</taxon>
        <taxon>Paxillaceae</taxon>
        <taxon>Paxillus</taxon>
    </lineage>
</organism>
<protein>
    <submittedName>
        <fullName evidence="1">Uncharacterized protein</fullName>
    </submittedName>
</protein>
<feature type="non-terminal residue" evidence="1">
    <location>
        <position position="1"/>
    </location>
</feature>
<keyword evidence="2" id="KW-1185">Reference proteome</keyword>
<name>A0A0D0DRV0_9AGAM</name>
<dbReference type="OrthoDB" id="3266428at2759"/>
<dbReference type="Proteomes" id="UP000054538">
    <property type="component" value="Unassembled WGS sequence"/>
</dbReference>
<evidence type="ECO:0000313" key="1">
    <source>
        <dbReference type="EMBL" id="KIK95873.1"/>
    </source>
</evidence>
<dbReference type="HOGENOM" id="CLU_3002112_0_0_1"/>